<accession>A0AAD7FJ89</accession>
<dbReference type="InterPro" id="IPR001138">
    <property type="entry name" value="Zn2Cys6_DnaBD"/>
</dbReference>
<proteinExistence type="predicted"/>
<dbReference type="PROSITE" id="PS00463">
    <property type="entry name" value="ZN2_CY6_FUNGAL_1"/>
    <property type="match status" value="1"/>
</dbReference>
<feature type="domain" description="Zn(2)-C6 fungal-type" evidence="2">
    <location>
        <begin position="13"/>
        <end position="45"/>
    </location>
</feature>
<dbReference type="EMBL" id="JARKIF010000011">
    <property type="protein sequence ID" value="KAJ7626991.1"/>
    <property type="molecule type" value="Genomic_DNA"/>
</dbReference>
<feature type="region of interest" description="Disordered" evidence="1">
    <location>
        <begin position="45"/>
        <end position="91"/>
    </location>
</feature>
<name>A0AAD7FJ89_9AGAR</name>
<gene>
    <name evidence="3" type="ORF">FB45DRAFT_920451</name>
</gene>
<keyword evidence="4" id="KW-1185">Reference proteome</keyword>
<reference evidence="3" key="1">
    <citation type="submission" date="2023-03" db="EMBL/GenBank/DDBJ databases">
        <title>Massive genome expansion in bonnet fungi (Mycena s.s.) driven by repeated elements and novel gene families across ecological guilds.</title>
        <authorList>
            <consortium name="Lawrence Berkeley National Laboratory"/>
            <person name="Harder C.B."/>
            <person name="Miyauchi S."/>
            <person name="Viragh M."/>
            <person name="Kuo A."/>
            <person name="Thoen E."/>
            <person name="Andreopoulos B."/>
            <person name="Lu D."/>
            <person name="Skrede I."/>
            <person name="Drula E."/>
            <person name="Henrissat B."/>
            <person name="Morin E."/>
            <person name="Kohler A."/>
            <person name="Barry K."/>
            <person name="LaButti K."/>
            <person name="Morin E."/>
            <person name="Salamov A."/>
            <person name="Lipzen A."/>
            <person name="Mereny Z."/>
            <person name="Hegedus B."/>
            <person name="Baldrian P."/>
            <person name="Stursova M."/>
            <person name="Weitz H."/>
            <person name="Taylor A."/>
            <person name="Grigoriev I.V."/>
            <person name="Nagy L.G."/>
            <person name="Martin F."/>
            <person name="Kauserud H."/>
        </authorList>
    </citation>
    <scope>NUCLEOTIDE SEQUENCE</scope>
    <source>
        <strain evidence="3">9284</strain>
    </source>
</reference>
<dbReference type="SUPFAM" id="SSF57701">
    <property type="entry name" value="Zn2/Cys6 DNA-binding domain"/>
    <property type="match status" value="1"/>
</dbReference>
<dbReference type="AlphaFoldDB" id="A0AAD7FJ89"/>
<feature type="compositionally biased region" description="Low complexity" evidence="1">
    <location>
        <begin position="67"/>
        <end position="88"/>
    </location>
</feature>
<dbReference type="PROSITE" id="PS50048">
    <property type="entry name" value="ZN2_CY6_FUNGAL_2"/>
    <property type="match status" value="1"/>
</dbReference>
<dbReference type="GO" id="GO:0008270">
    <property type="term" value="F:zinc ion binding"/>
    <property type="evidence" value="ECO:0007669"/>
    <property type="project" value="InterPro"/>
</dbReference>
<evidence type="ECO:0000259" key="2">
    <source>
        <dbReference type="PROSITE" id="PS50048"/>
    </source>
</evidence>
<organism evidence="3 4">
    <name type="scientific">Roridomyces roridus</name>
    <dbReference type="NCBI Taxonomy" id="1738132"/>
    <lineage>
        <taxon>Eukaryota</taxon>
        <taxon>Fungi</taxon>
        <taxon>Dikarya</taxon>
        <taxon>Basidiomycota</taxon>
        <taxon>Agaricomycotina</taxon>
        <taxon>Agaricomycetes</taxon>
        <taxon>Agaricomycetidae</taxon>
        <taxon>Agaricales</taxon>
        <taxon>Marasmiineae</taxon>
        <taxon>Mycenaceae</taxon>
        <taxon>Roridomyces</taxon>
    </lineage>
</organism>
<protein>
    <recommendedName>
        <fullName evidence="2">Zn(2)-C6 fungal-type domain-containing protein</fullName>
    </recommendedName>
</protein>
<dbReference type="Proteomes" id="UP001221142">
    <property type="component" value="Unassembled WGS sequence"/>
</dbReference>
<dbReference type="InterPro" id="IPR036864">
    <property type="entry name" value="Zn2-C6_fun-type_DNA-bd_sf"/>
</dbReference>
<dbReference type="GO" id="GO:0000981">
    <property type="term" value="F:DNA-binding transcription factor activity, RNA polymerase II-specific"/>
    <property type="evidence" value="ECO:0007669"/>
    <property type="project" value="InterPro"/>
</dbReference>
<dbReference type="CDD" id="cd00067">
    <property type="entry name" value="GAL4"/>
    <property type="match status" value="1"/>
</dbReference>
<dbReference type="Gene3D" id="4.10.240.10">
    <property type="entry name" value="Zn(2)-C6 fungal-type DNA-binding domain"/>
    <property type="match status" value="1"/>
</dbReference>
<sequence length="604" mass="65441">MSTQAKKSKKPPACDSCKARRVLCHPQPNGAPCPRCIEKEIICTTTNPAPRGRPRKHPVPSASSTPSQSTVALSSTSSESDPSLSNSSHCPELTPRVTEHCFDCFASLPQDQHPLLTLVPIKSSLRSVSFRIEELQPQLRVLALCMVALGALISFDEAILGTGPLPRSFQDHILLSSADLLSCGVRRVRACQALHERALTAAWEAGILLQPSHENALSCYFLDLLDQCGGGQPVGACSPSRPWGGAYFSHVRALAPTWRAAGCSRADAARWAGFLMADANMAMGRRTPILFTRDDQLLLCGPAPPSLEATLESAAKIPGLAMVWSGMLSYMWHVSSVGRELWENIIGDYARLHPLSETATIKLFASLSLFRTLVALILDRVDAAVSTNNNDCGSYVITHGPLDVGVCNLARSCGYGVAFGFSSIALALYTELNRRVSEGMREFSSSPFVLDATVTQAQTRLGLLRDQARGIALESVRFLARAIPYFPNGRYTPVQWPIIYACAELCAEEVGGPLRGDVDVGFLEVATTITCDLKRLGYALDLFSTPRAAALLQRLDATIGERAIREYEEMLGTDEHGPGQVGVGPSSASHEYMFLCRKNPQLIR</sequence>
<evidence type="ECO:0000313" key="3">
    <source>
        <dbReference type="EMBL" id="KAJ7626991.1"/>
    </source>
</evidence>
<comment type="caution">
    <text evidence="3">The sequence shown here is derived from an EMBL/GenBank/DDBJ whole genome shotgun (WGS) entry which is preliminary data.</text>
</comment>
<evidence type="ECO:0000256" key="1">
    <source>
        <dbReference type="SAM" id="MobiDB-lite"/>
    </source>
</evidence>
<evidence type="ECO:0000313" key="4">
    <source>
        <dbReference type="Proteomes" id="UP001221142"/>
    </source>
</evidence>